<evidence type="ECO:0000313" key="2">
    <source>
        <dbReference type="EMBL" id="KAF3595631.1"/>
    </source>
</evidence>
<organism evidence="2 3">
    <name type="scientific">Brassica cretica</name>
    <name type="common">Mustard</name>
    <dbReference type="NCBI Taxonomy" id="69181"/>
    <lineage>
        <taxon>Eukaryota</taxon>
        <taxon>Viridiplantae</taxon>
        <taxon>Streptophyta</taxon>
        <taxon>Embryophyta</taxon>
        <taxon>Tracheophyta</taxon>
        <taxon>Spermatophyta</taxon>
        <taxon>Magnoliopsida</taxon>
        <taxon>eudicotyledons</taxon>
        <taxon>Gunneridae</taxon>
        <taxon>Pentapetalae</taxon>
        <taxon>rosids</taxon>
        <taxon>malvids</taxon>
        <taxon>Brassicales</taxon>
        <taxon>Brassicaceae</taxon>
        <taxon>Brassiceae</taxon>
        <taxon>Brassica</taxon>
    </lineage>
</organism>
<evidence type="ECO:0000313" key="3">
    <source>
        <dbReference type="Proteomes" id="UP000266723"/>
    </source>
</evidence>
<sequence>MGQDLGILRGRILARQRIRGMRKFNKTRRLKLRILMLDPAGLACDCTLTFDRRDVQNPEAGWTFVQEPGGWMDFRPGIRRLDGLSSWNPKAGWTLIMEPRGWMDFRPITRRLDGLASWNPETGFLEQCLPLSKPGSVFQCVIQLPLGRLIDGTRCVRSLLWTRGFNSWILGSNGTVVLFQNPEMLLGPEGHLWSPEAALDPEVTFRTRRLSKDPKRLHARDPEVVWEPEGSSRPGGRSEPRGFFLTRRSFGNPEVPLDPEVVLNPKALRSFQDPETAWGPEGSDLITLRLSLDPEFEVTDMVRGCWCGCYDTSARLRCFARLEKQGFNCSMYFTVLLQ</sequence>
<keyword evidence="3" id="KW-1185">Reference proteome</keyword>
<dbReference type="EMBL" id="QGKV02000299">
    <property type="protein sequence ID" value="KAF3595631.1"/>
    <property type="molecule type" value="Genomic_DNA"/>
</dbReference>
<comment type="caution">
    <text evidence="2">The sequence shown here is derived from an EMBL/GenBank/DDBJ whole genome shotgun (WGS) entry which is preliminary data.</text>
</comment>
<evidence type="ECO:0008006" key="4">
    <source>
        <dbReference type="Google" id="ProtNLM"/>
    </source>
</evidence>
<feature type="region of interest" description="Disordered" evidence="1">
    <location>
        <begin position="221"/>
        <end position="242"/>
    </location>
</feature>
<reference evidence="2 3" key="1">
    <citation type="journal article" date="2020" name="BMC Genomics">
        <title>Intraspecific diversification of the crop wild relative Brassica cretica Lam. using demographic model selection.</title>
        <authorList>
            <person name="Kioukis A."/>
            <person name="Michalopoulou V.A."/>
            <person name="Briers L."/>
            <person name="Pirintsos S."/>
            <person name="Studholme D.J."/>
            <person name="Pavlidis P."/>
            <person name="Sarris P.F."/>
        </authorList>
    </citation>
    <scope>NUCLEOTIDE SEQUENCE [LARGE SCALE GENOMIC DNA]</scope>
    <source>
        <strain evidence="3">cv. PFS-1207/04</strain>
    </source>
</reference>
<gene>
    <name evidence="2" type="ORF">DY000_02021829</name>
</gene>
<evidence type="ECO:0000256" key="1">
    <source>
        <dbReference type="SAM" id="MobiDB-lite"/>
    </source>
</evidence>
<accession>A0ABQ7EFQ3</accession>
<proteinExistence type="predicted"/>
<dbReference type="Proteomes" id="UP000266723">
    <property type="component" value="Unassembled WGS sequence"/>
</dbReference>
<protein>
    <recommendedName>
        <fullName evidence="4">DUF4283 domain-containing protein</fullName>
    </recommendedName>
</protein>
<name>A0ABQ7EFQ3_BRACR</name>